<name>A0AAE7R3F0_9HYPH</name>
<dbReference type="Proteomes" id="UP000663912">
    <property type="component" value="Chromosome 1"/>
</dbReference>
<gene>
    <name evidence="1" type="ORF">G6L72_06040</name>
    <name evidence="2" type="ORF">G6M88_13575</name>
</gene>
<protein>
    <submittedName>
        <fullName evidence="2">Uncharacterized protein</fullName>
    </submittedName>
</protein>
<dbReference type="EMBL" id="JAAMCP010000003">
    <property type="protein sequence ID" value="NTF36276.1"/>
    <property type="molecule type" value="Genomic_DNA"/>
</dbReference>
<keyword evidence="4" id="KW-1185">Reference proteome</keyword>
<dbReference type="KEGG" id="arui:G6M88_13575"/>
<dbReference type="RefSeq" id="WP_065698314.1">
    <property type="nucleotide sequence ID" value="NZ_CP049206.1"/>
</dbReference>
<accession>A0AAE7R3F0</accession>
<evidence type="ECO:0000313" key="2">
    <source>
        <dbReference type="EMBL" id="QTG01353.1"/>
    </source>
</evidence>
<dbReference type="AlphaFoldDB" id="A0AAE7R3F0"/>
<dbReference type="Proteomes" id="UP000822331">
    <property type="component" value="Unassembled WGS sequence"/>
</dbReference>
<evidence type="ECO:0000313" key="4">
    <source>
        <dbReference type="Proteomes" id="UP000822331"/>
    </source>
</evidence>
<reference evidence="2" key="2">
    <citation type="submission" date="2020-02" db="EMBL/GenBank/DDBJ databases">
        <title>Unexpected conservation and global transmission of agrobacterial virulence plasmids.</title>
        <authorList>
            <person name="Weisberg A.J."/>
            <person name="Davis E.W. II"/>
            <person name="Tabima J.R."/>
            <person name="Belcher M.S."/>
            <person name="Miller M."/>
            <person name="Kuo C.-H."/>
            <person name="Loper J.E."/>
            <person name="Grunwald N.J."/>
            <person name="Putnam M.L."/>
            <person name="Chang J.H."/>
        </authorList>
    </citation>
    <scope>NUCLEOTIDE SEQUENCE</scope>
    <source>
        <strain evidence="2">W2/73</strain>
    </source>
</reference>
<reference evidence="1 4" key="1">
    <citation type="journal article" date="2020" name="Science">
        <title>Unexpected conservation and global transmission of agrobacterial virulence plasmids.</title>
        <authorList>
            <person name="Weisberg A.J."/>
            <person name="Davis E.W. 2nd"/>
            <person name="Tabima J."/>
            <person name="Belcher M.S."/>
            <person name="Miller M."/>
            <person name="Kuo C.H."/>
            <person name="Loper J.E."/>
            <person name="Grunwald N.J."/>
            <person name="Putnam M.L."/>
            <person name="Chang J.H."/>
        </authorList>
    </citation>
    <scope>NUCLEOTIDE SEQUENCE [LARGE SCALE GENOMIC DNA]</scope>
    <source>
        <strain evidence="1 4">A19/93</strain>
    </source>
</reference>
<organism evidence="2 3">
    <name type="scientific">Agrobacterium rubi</name>
    <dbReference type="NCBI Taxonomy" id="28099"/>
    <lineage>
        <taxon>Bacteria</taxon>
        <taxon>Pseudomonadati</taxon>
        <taxon>Pseudomonadota</taxon>
        <taxon>Alphaproteobacteria</taxon>
        <taxon>Hyphomicrobiales</taxon>
        <taxon>Rhizobiaceae</taxon>
        <taxon>Rhizobium/Agrobacterium group</taxon>
        <taxon>Agrobacterium</taxon>
    </lineage>
</organism>
<sequence length="103" mass="11681">MTALSFYAALLDQMDLALEHLDKGSVHDARFALMLTDNAVELAIHKLATEKHSDLMSWSHLEKHPHTQELIEAVGQSFNAKLKYARIENMISVDQPRSPVSRR</sequence>
<evidence type="ECO:0000313" key="3">
    <source>
        <dbReference type="Proteomes" id="UP000663912"/>
    </source>
</evidence>
<proteinExistence type="predicted"/>
<dbReference type="EMBL" id="CP049206">
    <property type="protein sequence ID" value="QTG01353.1"/>
    <property type="molecule type" value="Genomic_DNA"/>
</dbReference>
<evidence type="ECO:0000313" key="1">
    <source>
        <dbReference type="EMBL" id="NTF36276.1"/>
    </source>
</evidence>